<reference evidence="1 2" key="1">
    <citation type="submission" date="2013-11" db="EMBL/GenBank/DDBJ databases">
        <title>The Genome Sequence of Phytophthora parasitica P1976.</title>
        <authorList>
            <consortium name="The Broad Institute Genomics Platform"/>
            <person name="Russ C."/>
            <person name="Tyler B."/>
            <person name="Panabieres F."/>
            <person name="Shan W."/>
            <person name="Tripathy S."/>
            <person name="Grunwald N."/>
            <person name="Machado M."/>
            <person name="Johnson C.S."/>
            <person name="Walker B."/>
            <person name="Young S."/>
            <person name="Zeng Q."/>
            <person name="Gargeya S."/>
            <person name="Fitzgerald M."/>
            <person name="Haas B."/>
            <person name="Abouelleil A."/>
            <person name="Allen A.W."/>
            <person name="Alvarado L."/>
            <person name="Arachchi H.M."/>
            <person name="Berlin A.M."/>
            <person name="Chapman S.B."/>
            <person name="Gainer-Dewar J."/>
            <person name="Goldberg J."/>
            <person name="Griggs A."/>
            <person name="Gujja S."/>
            <person name="Hansen M."/>
            <person name="Howarth C."/>
            <person name="Imamovic A."/>
            <person name="Ireland A."/>
            <person name="Larimer J."/>
            <person name="McCowan C."/>
            <person name="Murphy C."/>
            <person name="Pearson M."/>
            <person name="Poon T.W."/>
            <person name="Priest M."/>
            <person name="Roberts A."/>
            <person name="Saif S."/>
            <person name="Shea T."/>
            <person name="Sisk P."/>
            <person name="Sykes S."/>
            <person name="Wortman J."/>
            <person name="Nusbaum C."/>
            <person name="Birren B."/>
        </authorList>
    </citation>
    <scope>NUCLEOTIDE SEQUENCE [LARGE SCALE GENOMIC DNA]</scope>
    <source>
        <strain evidence="1 2">P1976</strain>
    </source>
</reference>
<dbReference type="Gene3D" id="2.170.270.10">
    <property type="entry name" value="SET domain"/>
    <property type="match status" value="2"/>
</dbReference>
<protein>
    <recommendedName>
        <fullName evidence="3">SET domain-containing protein</fullName>
    </recommendedName>
</protein>
<evidence type="ECO:0000313" key="1">
    <source>
        <dbReference type="EMBL" id="ETO58899.1"/>
    </source>
</evidence>
<accession>A0A080YWY8</accession>
<dbReference type="InterPro" id="IPR046341">
    <property type="entry name" value="SET_dom_sf"/>
</dbReference>
<feature type="non-terminal residue" evidence="1">
    <location>
        <position position="233"/>
    </location>
</feature>
<dbReference type="AlphaFoldDB" id="A0A080YWY8"/>
<gene>
    <name evidence="1" type="ORF">F444_22727</name>
</gene>
<dbReference type="OrthoDB" id="57563at2759"/>
<name>A0A080YWY8_PHYNI</name>
<organism evidence="1 2">
    <name type="scientific">Phytophthora nicotianae P1976</name>
    <dbReference type="NCBI Taxonomy" id="1317066"/>
    <lineage>
        <taxon>Eukaryota</taxon>
        <taxon>Sar</taxon>
        <taxon>Stramenopiles</taxon>
        <taxon>Oomycota</taxon>
        <taxon>Peronosporomycetes</taxon>
        <taxon>Peronosporales</taxon>
        <taxon>Peronosporaceae</taxon>
        <taxon>Phytophthora</taxon>
    </lineage>
</organism>
<evidence type="ECO:0000313" key="2">
    <source>
        <dbReference type="Proteomes" id="UP000028582"/>
    </source>
</evidence>
<comment type="caution">
    <text evidence="1">The sequence shown here is derived from an EMBL/GenBank/DDBJ whole genome shotgun (WGS) entry which is preliminary data.</text>
</comment>
<dbReference type="SUPFAM" id="SSF82199">
    <property type="entry name" value="SET domain"/>
    <property type="match status" value="1"/>
</dbReference>
<proteinExistence type="predicted"/>
<dbReference type="Proteomes" id="UP000028582">
    <property type="component" value="Unassembled WGS sequence"/>
</dbReference>
<sequence length="233" mass="26028">MATGSDFLTSQYNPQDMKFPTVSLGINGGEGCGREDRCLADTCLNALSSRFCNTGNCPFMGECGNSRRESSVLEICRNVRTGMRGVVTRGAISAWEVIGEYFGHLQYFGTPCRSGPANEGYRLRLKTKTTGIKHVRIDAPRRKQTTPSELLLQPVRPFPRGADRKELTVVAVTTRDVFPGEEVTVSYGNHLWFICRCGWWGCQHRELQDATREDYRSAQGALLLLRRLDGIRG</sequence>
<evidence type="ECO:0008006" key="3">
    <source>
        <dbReference type="Google" id="ProtNLM"/>
    </source>
</evidence>
<dbReference type="EMBL" id="ANJA01004641">
    <property type="protein sequence ID" value="ETO58899.1"/>
    <property type="molecule type" value="Genomic_DNA"/>
</dbReference>